<dbReference type="InterPro" id="IPR046297">
    <property type="entry name" value="DUF6334"/>
</dbReference>
<dbReference type="RefSeq" id="WP_220609544.1">
    <property type="nucleotide sequence ID" value="NZ_CP080598.1"/>
</dbReference>
<dbReference type="EMBL" id="CP080598">
    <property type="protein sequence ID" value="QYX31510.1"/>
    <property type="molecule type" value="Genomic_DNA"/>
</dbReference>
<sequence>MAINEFPIGQTLLGVSTIADQEFGGDELCLDEVKLYFEDPEHKITLVTLSPIVDTDEIEVTIEKTTNLHAADSVGNNQLVCSLPLGTKLMNVWVCENAQGYQDQVILAFDSLHPLITFMAEGSVIKVFLNEKILKDKKLKSFNQRLIESQIEMIVKLPIIKDDPEMLKIFTDMIKDENSVEGEKVDTFMKHQQSHQIMDNPDSNVVMSAQSYQKLIDRIKELEDMVSIQTDMR</sequence>
<gene>
    <name evidence="1" type="ORF">K2F26_22355</name>
</gene>
<dbReference type="Pfam" id="PF19860">
    <property type="entry name" value="DUF6334"/>
    <property type="match status" value="1"/>
</dbReference>
<organism evidence="1 2">
    <name type="scientific">Sphaerospermopsis torques-reginae ITEP-024</name>
    <dbReference type="NCBI Taxonomy" id="984208"/>
    <lineage>
        <taxon>Bacteria</taxon>
        <taxon>Bacillati</taxon>
        <taxon>Cyanobacteriota</taxon>
        <taxon>Cyanophyceae</taxon>
        <taxon>Nostocales</taxon>
        <taxon>Aphanizomenonaceae</taxon>
        <taxon>Sphaerospermopsis</taxon>
        <taxon>Sphaerospermopsis torques-reginae</taxon>
    </lineage>
</organism>
<reference evidence="1 2" key="1">
    <citation type="journal article" date="2022" name="J. Am. Chem. Soc.">
        <title>Biosynthesis of Guanitoxin Enables Global Environmental Detection in Freshwater Cyanobacteria.</title>
        <authorList>
            <person name="Lima S.T."/>
            <person name="Fallon T.R."/>
            <person name="Cordoza J.L."/>
            <person name="Chekan J.R."/>
            <person name="Delbaje E."/>
            <person name="Hopiavuori A.R."/>
            <person name="Alvarenga D.O."/>
            <person name="Wood S.M."/>
            <person name="Luhavaya H."/>
            <person name="Baumgartner J.T."/>
            <person name="Dorr F.A."/>
            <person name="Etchegaray A."/>
            <person name="Pinto E."/>
            <person name="McKinnie S.M.K."/>
            <person name="Fiore M.F."/>
            <person name="Moore B.S."/>
        </authorList>
    </citation>
    <scope>NUCLEOTIDE SEQUENCE [LARGE SCALE GENOMIC DNA]</scope>
    <source>
        <strain evidence="1 2">ITEP-024</strain>
    </source>
</reference>
<protein>
    <submittedName>
        <fullName evidence="1">Uncharacterized protein</fullName>
    </submittedName>
</protein>
<dbReference type="Proteomes" id="UP000826540">
    <property type="component" value="Chromosome"/>
</dbReference>
<keyword evidence="2" id="KW-1185">Reference proteome</keyword>
<evidence type="ECO:0000313" key="1">
    <source>
        <dbReference type="EMBL" id="QYX31510.1"/>
    </source>
</evidence>
<evidence type="ECO:0000313" key="2">
    <source>
        <dbReference type="Proteomes" id="UP000826540"/>
    </source>
</evidence>
<proteinExistence type="predicted"/>
<name>A0ABX8WYT1_9CYAN</name>
<accession>A0ABX8WYT1</accession>